<dbReference type="InterPro" id="IPR006091">
    <property type="entry name" value="Acyl-CoA_Oxase/DH_mid-dom"/>
</dbReference>
<name>A0A1K0JPF0_CUPNE</name>
<keyword evidence="4" id="KW-0274">FAD</keyword>
<dbReference type="InterPro" id="IPR009075">
    <property type="entry name" value="AcylCo_DH/oxidase_C"/>
</dbReference>
<evidence type="ECO:0000256" key="3">
    <source>
        <dbReference type="ARBA" id="ARBA00022630"/>
    </source>
</evidence>
<dbReference type="Pfam" id="PF02770">
    <property type="entry name" value="Acyl-CoA_dh_M"/>
    <property type="match status" value="1"/>
</dbReference>
<evidence type="ECO:0000259" key="7">
    <source>
        <dbReference type="Pfam" id="PF02770"/>
    </source>
</evidence>
<dbReference type="AlphaFoldDB" id="A0A1K0JPF0"/>
<dbReference type="Pfam" id="PF02771">
    <property type="entry name" value="Acyl-CoA_dh_N"/>
    <property type="match status" value="1"/>
</dbReference>
<dbReference type="SUPFAM" id="SSF47203">
    <property type="entry name" value="Acyl-CoA dehydrogenase C-terminal domain-like"/>
    <property type="match status" value="1"/>
</dbReference>
<evidence type="ECO:0000256" key="2">
    <source>
        <dbReference type="ARBA" id="ARBA00009347"/>
    </source>
</evidence>
<keyword evidence="3" id="KW-0285">Flavoprotein</keyword>
<dbReference type="InterPro" id="IPR046373">
    <property type="entry name" value="Acyl-CoA_Oxase/DH_mid-dom_sf"/>
</dbReference>
<feature type="domain" description="Acyl-CoA oxidase/dehydrogenase middle" evidence="7">
    <location>
        <begin position="120"/>
        <end position="222"/>
    </location>
</feature>
<dbReference type="EMBL" id="FMSH01000494">
    <property type="protein sequence ID" value="SCU97734.1"/>
    <property type="molecule type" value="Genomic_DNA"/>
</dbReference>
<accession>A0A1K0JPF0</accession>
<dbReference type="Pfam" id="PF00441">
    <property type="entry name" value="Acyl-CoA_dh_1"/>
    <property type="match status" value="1"/>
</dbReference>
<evidence type="ECO:0000256" key="5">
    <source>
        <dbReference type="ARBA" id="ARBA00023002"/>
    </source>
</evidence>
<dbReference type="Gene3D" id="2.40.110.10">
    <property type="entry name" value="Butyryl-CoA Dehydrogenase, subunit A, domain 2"/>
    <property type="match status" value="1"/>
</dbReference>
<dbReference type="GO" id="GO:0003995">
    <property type="term" value="F:acyl-CoA dehydrogenase activity"/>
    <property type="evidence" value="ECO:0007669"/>
    <property type="project" value="TreeGrafter"/>
</dbReference>
<keyword evidence="5 9" id="KW-0560">Oxidoreductase</keyword>
<feature type="domain" description="Acyl-CoA dehydrogenase/oxidase C-terminal" evidence="6">
    <location>
        <begin position="237"/>
        <end position="383"/>
    </location>
</feature>
<proteinExistence type="inferred from homology"/>
<feature type="domain" description="Acyl-CoA dehydrogenase/oxidase N-terminal" evidence="8">
    <location>
        <begin position="5"/>
        <end position="116"/>
    </location>
</feature>
<dbReference type="RefSeq" id="WP_340530011.1">
    <property type="nucleotide sequence ID" value="NZ_FMSH01000494.1"/>
</dbReference>
<dbReference type="PANTHER" id="PTHR43884">
    <property type="entry name" value="ACYL-COA DEHYDROGENASE"/>
    <property type="match status" value="1"/>
</dbReference>
<reference evidence="9" key="1">
    <citation type="submission" date="2016-09" db="EMBL/GenBank/DDBJ databases">
        <authorList>
            <person name="Capua I."/>
            <person name="De Benedictis P."/>
            <person name="Joannis T."/>
            <person name="Lombin L.H."/>
            <person name="Cattoli G."/>
        </authorList>
    </citation>
    <scope>NUCLEOTIDE SEQUENCE</scope>
    <source>
        <strain evidence="9">B9</strain>
    </source>
</reference>
<dbReference type="PIRSF" id="PIRSF016578">
    <property type="entry name" value="HsaA"/>
    <property type="match status" value="1"/>
</dbReference>
<dbReference type="InterPro" id="IPR013786">
    <property type="entry name" value="AcylCoA_DH/ox_N"/>
</dbReference>
<dbReference type="SUPFAM" id="SSF56645">
    <property type="entry name" value="Acyl-CoA dehydrogenase NM domain-like"/>
    <property type="match status" value="1"/>
</dbReference>
<dbReference type="PANTHER" id="PTHR43884:SF12">
    <property type="entry name" value="ISOVALERYL-COA DEHYDROGENASE, MITOCHONDRIAL-RELATED"/>
    <property type="match status" value="1"/>
</dbReference>
<comment type="cofactor">
    <cofactor evidence="1">
        <name>FAD</name>
        <dbReference type="ChEBI" id="CHEBI:57692"/>
    </cofactor>
</comment>
<gene>
    <name evidence="9" type="primary">acdA</name>
    <name evidence="9" type="ORF">CNECB9_5430080</name>
</gene>
<dbReference type="FunFam" id="1.20.140.10:FF:000001">
    <property type="entry name" value="Acyl-CoA dehydrogenase"/>
    <property type="match status" value="1"/>
</dbReference>
<dbReference type="InterPro" id="IPR036250">
    <property type="entry name" value="AcylCo_DH-like_C"/>
</dbReference>
<evidence type="ECO:0000259" key="8">
    <source>
        <dbReference type="Pfam" id="PF02771"/>
    </source>
</evidence>
<organism evidence="9">
    <name type="scientific">Cupriavidus necator</name>
    <name type="common">Alcaligenes eutrophus</name>
    <name type="synonym">Ralstonia eutropha</name>
    <dbReference type="NCBI Taxonomy" id="106590"/>
    <lineage>
        <taxon>Bacteria</taxon>
        <taxon>Pseudomonadati</taxon>
        <taxon>Pseudomonadota</taxon>
        <taxon>Betaproteobacteria</taxon>
        <taxon>Burkholderiales</taxon>
        <taxon>Burkholderiaceae</taxon>
        <taxon>Cupriavidus</taxon>
    </lineage>
</organism>
<comment type="similarity">
    <text evidence="2">Belongs to the acyl-CoA dehydrogenase family.</text>
</comment>
<evidence type="ECO:0000256" key="4">
    <source>
        <dbReference type="ARBA" id="ARBA00022827"/>
    </source>
</evidence>
<evidence type="ECO:0000313" key="9">
    <source>
        <dbReference type="EMBL" id="SCU97734.1"/>
    </source>
</evidence>
<dbReference type="InterPro" id="IPR009100">
    <property type="entry name" value="AcylCoA_DH/oxidase_NM_dom_sf"/>
</dbReference>
<dbReference type="Gene3D" id="1.10.540.10">
    <property type="entry name" value="Acyl-CoA dehydrogenase/oxidase, N-terminal domain"/>
    <property type="match status" value="1"/>
</dbReference>
<protein>
    <submittedName>
        <fullName evidence="9">Acyl-CoA dehydrogenase</fullName>
        <ecNumber evidence="9">1.3.99.-</ecNumber>
    </submittedName>
</protein>
<dbReference type="InterPro" id="IPR037069">
    <property type="entry name" value="AcylCoA_DH/ox_N_sf"/>
</dbReference>
<dbReference type="Gene3D" id="1.20.140.10">
    <property type="entry name" value="Butyryl-CoA Dehydrogenase, subunit A, domain 3"/>
    <property type="match status" value="1"/>
</dbReference>
<dbReference type="GO" id="GO:0050660">
    <property type="term" value="F:flavin adenine dinucleotide binding"/>
    <property type="evidence" value="ECO:0007669"/>
    <property type="project" value="InterPro"/>
</dbReference>
<evidence type="ECO:0000259" key="6">
    <source>
        <dbReference type="Pfam" id="PF00441"/>
    </source>
</evidence>
<sequence>MQKLTDERRMIQEAARQFTMDRVLPLANKLDPEKGQIPRELIDEMAELGYFGILIPEEYGGLGLGAYEYCLVAEQLSRGWMSVGSLIARGNGLIGALKGLSPEKKADYLPRMARGEFLGAFSLSEPNAGSDVANISCRAVRDGDDWVITGNKYWCTFADEADFILVVCRTDPVIDPKARHRGLSAFMLEKPRGQLPEGVQGSPIPKIGYYGWSTWELAFDGCRVPADKMVGEEGKAFYLATAGLETARAHTAARSIGLAQGSLEDSIQYARDRAQFGSPIGNFQAIRFKLADMATQIEASRALLYAVCEQIDDGQRCSTEAAMVKLFASEMSERVTSEGLQIHGGAGYTTHFAAERYWRDARLTKIFEGTSEIQMRIISDAMLGKVEA</sequence>
<dbReference type="EC" id="1.3.99.-" evidence="9"/>
<evidence type="ECO:0000256" key="1">
    <source>
        <dbReference type="ARBA" id="ARBA00001974"/>
    </source>
</evidence>